<dbReference type="SUPFAM" id="SSF52540">
    <property type="entry name" value="P-loop containing nucleoside triphosphate hydrolases"/>
    <property type="match status" value="1"/>
</dbReference>
<keyword evidence="10 11" id="KW-0326">Glycosidase</keyword>
<dbReference type="GO" id="GO:0005524">
    <property type="term" value="F:ATP binding"/>
    <property type="evidence" value="ECO:0007669"/>
    <property type="project" value="UniProtKB-KW"/>
</dbReference>
<feature type="transmembrane region" description="Helical" evidence="13">
    <location>
        <begin position="344"/>
        <end position="368"/>
    </location>
</feature>
<evidence type="ECO:0000256" key="9">
    <source>
        <dbReference type="ARBA" id="ARBA00023136"/>
    </source>
</evidence>
<dbReference type="EMBL" id="CM017885">
    <property type="protein sequence ID" value="KAG1368098.1"/>
    <property type="molecule type" value="Genomic_DNA"/>
</dbReference>
<keyword evidence="4 13" id="KW-0812">Transmembrane</keyword>
<dbReference type="Gene3D" id="3.40.50.300">
    <property type="entry name" value="P-loop containing nucleotide triphosphate hydrolases"/>
    <property type="match status" value="1"/>
</dbReference>
<dbReference type="SMART" id="SM00382">
    <property type="entry name" value="AAA"/>
    <property type="match status" value="1"/>
</dbReference>
<dbReference type="InterPro" id="IPR017871">
    <property type="entry name" value="ABC_transporter-like_CS"/>
</dbReference>
<evidence type="ECO:0000256" key="11">
    <source>
        <dbReference type="RuleBase" id="RU361169"/>
    </source>
</evidence>
<evidence type="ECO:0000256" key="7">
    <source>
        <dbReference type="ARBA" id="ARBA00022840"/>
    </source>
</evidence>
<evidence type="ECO:0000313" key="15">
    <source>
        <dbReference type="EMBL" id="KAG1368098.1"/>
    </source>
</evidence>
<dbReference type="InterPro" id="IPR012334">
    <property type="entry name" value="Pectin_lyas_fold"/>
</dbReference>
<dbReference type="SUPFAM" id="SSF51126">
    <property type="entry name" value="Pectin lyase-like"/>
    <property type="match status" value="1"/>
</dbReference>
<feature type="domain" description="ABC transporter" evidence="14">
    <location>
        <begin position="1"/>
        <end position="206"/>
    </location>
</feature>
<dbReference type="InterPro" id="IPR050352">
    <property type="entry name" value="ABCG_transporters"/>
</dbReference>
<evidence type="ECO:0000256" key="10">
    <source>
        <dbReference type="ARBA" id="ARBA00023295"/>
    </source>
</evidence>
<dbReference type="InterPro" id="IPR011050">
    <property type="entry name" value="Pectin_lyase_fold/virulence"/>
</dbReference>
<feature type="region of interest" description="Disordered" evidence="12">
    <location>
        <begin position="522"/>
        <end position="548"/>
    </location>
</feature>
<dbReference type="FunFam" id="3.40.50.300:FF:001473">
    <property type="entry name" value="ATP-binding cassette transporter"/>
    <property type="match status" value="1"/>
</dbReference>
<protein>
    <submittedName>
        <fullName evidence="15">Putative polygalacturonase</fullName>
    </submittedName>
</protein>
<evidence type="ECO:0000256" key="2">
    <source>
        <dbReference type="ARBA" id="ARBA00008834"/>
    </source>
</evidence>
<dbReference type="PROSITE" id="PS00211">
    <property type="entry name" value="ABC_TRANSPORTER_1"/>
    <property type="match status" value="1"/>
</dbReference>
<dbReference type="GO" id="GO:0004650">
    <property type="term" value="F:polygalacturonase activity"/>
    <property type="evidence" value="ECO:0007669"/>
    <property type="project" value="InterPro"/>
</dbReference>
<evidence type="ECO:0000313" key="16">
    <source>
        <dbReference type="Proteomes" id="UP000797356"/>
    </source>
</evidence>
<dbReference type="Pfam" id="PF00295">
    <property type="entry name" value="Glyco_hydro_28"/>
    <property type="match status" value="1"/>
</dbReference>
<dbReference type="PROSITE" id="PS50893">
    <property type="entry name" value="ABC_TRANSPORTER_2"/>
    <property type="match status" value="1"/>
</dbReference>
<evidence type="ECO:0000256" key="3">
    <source>
        <dbReference type="ARBA" id="ARBA00022448"/>
    </source>
</evidence>
<dbReference type="Gene3D" id="2.160.20.10">
    <property type="entry name" value="Single-stranded right-handed beta-helix, Pectin lyase-like"/>
    <property type="match status" value="1"/>
</dbReference>
<dbReference type="AlphaFoldDB" id="A0A8K0NCB4"/>
<dbReference type="Proteomes" id="UP000797356">
    <property type="component" value="Chromosome 14"/>
</dbReference>
<dbReference type="InterPro" id="IPR006626">
    <property type="entry name" value="PbH1"/>
</dbReference>
<reference evidence="15" key="1">
    <citation type="journal article" date="2017" name="Gigascience">
        <title>The genome draft of coconut (Cocos nucifera).</title>
        <authorList>
            <person name="Xiao Y."/>
            <person name="Xu P."/>
            <person name="Fan H."/>
            <person name="Baudouin L."/>
            <person name="Xia W."/>
            <person name="Bocs S."/>
            <person name="Xu J."/>
            <person name="Li Q."/>
            <person name="Guo A."/>
            <person name="Zhou L."/>
            <person name="Li J."/>
            <person name="Wu Y."/>
            <person name="Ma Z."/>
            <person name="Armero A."/>
            <person name="Issali A.E."/>
            <person name="Liu N."/>
            <person name="Peng M."/>
            <person name="Yang Y."/>
        </authorList>
    </citation>
    <scope>NUCLEOTIDE SEQUENCE</scope>
    <source>
        <tissue evidence="15">Spear leaf of Hainan Tall coconut</tissue>
    </source>
</reference>
<dbReference type="InterPro" id="IPR000743">
    <property type="entry name" value="Glyco_hydro_28"/>
</dbReference>
<keyword evidence="16" id="KW-1185">Reference proteome</keyword>
<keyword evidence="9 13" id="KW-0472">Membrane</keyword>
<evidence type="ECO:0000256" key="8">
    <source>
        <dbReference type="ARBA" id="ARBA00022989"/>
    </source>
</evidence>
<evidence type="ECO:0000256" key="12">
    <source>
        <dbReference type="SAM" id="MobiDB-lite"/>
    </source>
</evidence>
<keyword evidence="5" id="KW-0547">Nucleotide-binding</keyword>
<feature type="transmembrane region" description="Helical" evidence="13">
    <location>
        <begin position="273"/>
        <end position="295"/>
    </location>
</feature>
<comment type="subcellular location">
    <subcellularLocation>
        <location evidence="1">Membrane</location>
        <topology evidence="1">Multi-pass membrane protein</topology>
    </subcellularLocation>
</comment>
<dbReference type="Pfam" id="PF00005">
    <property type="entry name" value="ABC_tran"/>
    <property type="match status" value="1"/>
</dbReference>
<dbReference type="GO" id="GO:0140359">
    <property type="term" value="F:ABC-type transporter activity"/>
    <property type="evidence" value="ECO:0007669"/>
    <property type="project" value="InterPro"/>
</dbReference>
<evidence type="ECO:0000256" key="6">
    <source>
        <dbReference type="ARBA" id="ARBA00022801"/>
    </source>
</evidence>
<keyword evidence="8 13" id="KW-1133">Transmembrane helix</keyword>
<keyword evidence="3" id="KW-0813">Transport</keyword>
<keyword evidence="7" id="KW-0067">ATP-binding</keyword>
<feature type="transmembrane region" description="Helical" evidence="13">
    <location>
        <begin position="380"/>
        <end position="404"/>
    </location>
</feature>
<accession>A0A8K0NCB4</accession>
<dbReference type="SMART" id="SM00710">
    <property type="entry name" value="PbH1"/>
    <property type="match status" value="5"/>
</dbReference>
<sequence>MAIVGPSGAGKTTLLSILAGMIHPSRVSGEILVNGRQMDVSRYRRVSGYVTQDDALFPLLTVEECLAYSARLRLRATRAESAARVTELIRELGLAHVAHSRAGGISGGERRRVSIGVDLVHNPAVLLLDEPTSGLDSASALHIIALLKSMAVHQGKTIVLTIHQPGFRILELIDQVVLISGGTVRHQGTIALLESRLNEAGHRMPPHVNVLEFAMDAMSTLVVESTTPSEEVTRLPNSGAKEDHIFYANSRCGEVIILAERFYRNVVRTRQLFAGRMIQSAAAGFGLGTIFMNVTNLQARVGFFAFSLTFLLSSTTEGLPIYLQERRILERETSRGAYRVSSYVIANALVFMPFLLSAALLYTTPVYWLVGLRREMDGFLYFSLVVWLVMLMANSFVACFSALVPNFIMGNSVISGLMGSFFLFSGYFIAKKSIPRSSYLHYKFLFDTCGAVEGSELNFLQPNLNKGESLIAIFSKHADEKASAILTFSHLYKKSSTLPRQVKDSLQENILKTAAIAVTSHSKQSRVHKHEGSKHGRHDHDFDHFNSSSTSSVQHNGFYKPHSKIFDVMSFGAMGDGISDDSKIDGDIIAPSGVAAWPKSNLFQWMNLKWLNDFTIQGRGTFDGQGSTFWNFSRSQQTQAVRFYKSYNVTVCGIQIINSPQCHLKFDSSRSIKVKNITISSPEDSPNTDGIHLQNTRDVEIKHSNLGCGDDCVSIQTGCSNIHIHHINCSPGHGISIGGLGKANSLACVSNVTVDSINVQNALSGVRIKTWQGGLGSVRNVIFSNIRVSNVEIPVVIDQYYCNKKACKNKTDAVAVSGVMYRRITGTYSYQPMHLACSDSSPCTSIKLTDIRLSPVNASQVQQDAFCWKSYGESQGSLEPLSIGCLQRTSRSIKPLIKSSNHTC</sequence>
<dbReference type="InterPro" id="IPR003593">
    <property type="entry name" value="AAA+_ATPase"/>
</dbReference>
<dbReference type="GO" id="GO:0016020">
    <property type="term" value="C:membrane"/>
    <property type="evidence" value="ECO:0007669"/>
    <property type="project" value="UniProtKB-SubCell"/>
</dbReference>
<dbReference type="OrthoDB" id="187139at2759"/>
<dbReference type="PANTHER" id="PTHR48041">
    <property type="entry name" value="ABC TRANSPORTER G FAMILY MEMBER 28"/>
    <property type="match status" value="1"/>
</dbReference>
<name>A0A8K0NCB4_COCNU</name>
<dbReference type="GO" id="GO:0005975">
    <property type="term" value="P:carbohydrate metabolic process"/>
    <property type="evidence" value="ECO:0007669"/>
    <property type="project" value="InterPro"/>
</dbReference>
<evidence type="ECO:0000256" key="13">
    <source>
        <dbReference type="SAM" id="Phobius"/>
    </source>
</evidence>
<dbReference type="InterPro" id="IPR027417">
    <property type="entry name" value="P-loop_NTPase"/>
</dbReference>
<evidence type="ECO:0000256" key="1">
    <source>
        <dbReference type="ARBA" id="ARBA00004141"/>
    </source>
</evidence>
<dbReference type="InterPro" id="IPR003439">
    <property type="entry name" value="ABC_transporter-like_ATP-bd"/>
</dbReference>
<comment type="similarity">
    <text evidence="2 11">Belongs to the glycosyl hydrolase 28 family.</text>
</comment>
<dbReference type="GO" id="GO:0016887">
    <property type="term" value="F:ATP hydrolysis activity"/>
    <property type="evidence" value="ECO:0007669"/>
    <property type="project" value="InterPro"/>
</dbReference>
<dbReference type="InterPro" id="IPR013525">
    <property type="entry name" value="ABC2_TM"/>
</dbReference>
<reference evidence="15" key="2">
    <citation type="submission" date="2019-07" db="EMBL/GenBank/DDBJ databases">
        <authorList>
            <person name="Yang Y."/>
            <person name="Bocs S."/>
            <person name="Baudouin L."/>
        </authorList>
    </citation>
    <scope>NUCLEOTIDE SEQUENCE</scope>
    <source>
        <tissue evidence="15">Spear leaf of Hainan Tall coconut</tissue>
    </source>
</reference>
<dbReference type="PANTHER" id="PTHR48041:SF100">
    <property type="entry name" value="ABC TRANSPORTER-LIKE"/>
    <property type="match status" value="1"/>
</dbReference>
<feature type="transmembrane region" description="Helical" evidence="13">
    <location>
        <begin position="411"/>
        <end position="430"/>
    </location>
</feature>
<proteinExistence type="inferred from homology"/>
<comment type="caution">
    <text evidence="15">The sequence shown here is derived from an EMBL/GenBank/DDBJ whole genome shotgun (WGS) entry which is preliminary data.</text>
</comment>
<evidence type="ECO:0000256" key="4">
    <source>
        <dbReference type="ARBA" id="ARBA00022692"/>
    </source>
</evidence>
<evidence type="ECO:0000259" key="14">
    <source>
        <dbReference type="PROSITE" id="PS50893"/>
    </source>
</evidence>
<feature type="compositionally biased region" description="Basic residues" evidence="12">
    <location>
        <begin position="523"/>
        <end position="537"/>
    </location>
</feature>
<keyword evidence="6 11" id="KW-0378">Hydrolase</keyword>
<evidence type="ECO:0000256" key="5">
    <source>
        <dbReference type="ARBA" id="ARBA00022741"/>
    </source>
</evidence>
<feature type="transmembrane region" description="Helical" evidence="13">
    <location>
        <begin position="301"/>
        <end position="323"/>
    </location>
</feature>
<dbReference type="Pfam" id="PF01061">
    <property type="entry name" value="ABC2_membrane"/>
    <property type="match status" value="1"/>
</dbReference>
<organism evidence="15 16">
    <name type="scientific">Cocos nucifera</name>
    <name type="common">Coconut palm</name>
    <dbReference type="NCBI Taxonomy" id="13894"/>
    <lineage>
        <taxon>Eukaryota</taxon>
        <taxon>Viridiplantae</taxon>
        <taxon>Streptophyta</taxon>
        <taxon>Embryophyta</taxon>
        <taxon>Tracheophyta</taxon>
        <taxon>Spermatophyta</taxon>
        <taxon>Magnoliopsida</taxon>
        <taxon>Liliopsida</taxon>
        <taxon>Arecaceae</taxon>
        <taxon>Arecoideae</taxon>
        <taxon>Cocoseae</taxon>
        <taxon>Attaleinae</taxon>
        <taxon>Cocos</taxon>
    </lineage>
</organism>
<gene>
    <name evidence="15" type="ORF">COCNU_14G005660</name>
</gene>